<dbReference type="GO" id="GO:0007409">
    <property type="term" value="P:axonogenesis"/>
    <property type="evidence" value="ECO:0007669"/>
    <property type="project" value="TreeGrafter"/>
</dbReference>
<dbReference type="OMA" id="ACCLNGP"/>
<dbReference type="InterPro" id="IPR028107">
    <property type="entry name" value="Spatacsin_C_dom"/>
</dbReference>
<evidence type="ECO:0000256" key="1">
    <source>
        <dbReference type="SAM" id="MobiDB-lite"/>
    </source>
</evidence>
<feature type="region of interest" description="Disordered" evidence="1">
    <location>
        <begin position="387"/>
        <end position="415"/>
    </location>
</feature>
<evidence type="ECO:0000259" key="2">
    <source>
        <dbReference type="Pfam" id="PF14649"/>
    </source>
</evidence>
<protein>
    <recommendedName>
        <fullName evidence="2">Spatacsin C-terminal domain-containing protein</fullName>
    </recommendedName>
</protein>
<organism evidence="3 4">
    <name type="scientific">Patiria miniata</name>
    <name type="common">Bat star</name>
    <name type="synonym">Asterina miniata</name>
    <dbReference type="NCBI Taxonomy" id="46514"/>
    <lineage>
        <taxon>Eukaryota</taxon>
        <taxon>Metazoa</taxon>
        <taxon>Echinodermata</taxon>
        <taxon>Eleutherozoa</taxon>
        <taxon>Asterozoa</taxon>
        <taxon>Asteroidea</taxon>
        <taxon>Valvatacea</taxon>
        <taxon>Valvatida</taxon>
        <taxon>Asterinidae</taxon>
        <taxon>Patiria</taxon>
    </lineage>
</organism>
<dbReference type="PANTHER" id="PTHR13650:SF0">
    <property type="entry name" value="SPATACSIN"/>
    <property type="match status" value="1"/>
</dbReference>
<dbReference type="Pfam" id="PF14649">
    <property type="entry name" value="Spatacsin_C"/>
    <property type="match status" value="1"/>
</dbReference>
<reference evidence="3" key="1">
    <citation type="submission" date="2022-11" db="UniProtKB">
        <authorList>
            <consortium name="EnsemblMetazoa"/>
        </authorList>
    </citation>
    <scope>IDENTIFICATION</scope>
</reference>
<dbReference type="GO" id="GO:0048489">
    <property type="term" value="P:synaptic vesicle transport"/>
    <property type="evidence" value="ECO:0007669"/>
    <property type="project" value="TreeGrafter"/>
</dbReference>
<dbReference type="GO" id="GO:0030424">
    <property type="term" value="C:axon"/>
    <property type="evidence" value="ECO:0007669"/>
    <property type="project" value="TreeGrafter"/>
</dbReference>
<dbReference type="InterPro" id="IPR028103">
    <property type="entry name" value="Spatacsin"/>
</dbReference>
<evidence type="ECO:0000313" key="4">
    <source>
        <dbReference type="Proteomes" id="UP000887568"/>
    </source>
</evidence>
<feature type="domain" description="Spatacsin C-terminal" evidence="2">
    <location>
        <begin position="2298"/>
        <end position="2588"/>
    </location>
</feature>
<keyword evidence="4" id="KW-1185">Reference proteome</keyword>
<name>A0A914BK95_PATMI</name>
<dbReference type="OrthoDB" id="2018754at2759"/>
<dbReference type="GO" id="GO:0030425">
    <property type="term" value="C:dendrite"/>
    <property type="evidence" value="ECO:0007669"/>
    <property type="project" value="TreeGrafter"/>
</dbReference>
<accession>A0A914BK95</accession>
<proteinExistence type="predicted"/>
<evidence type="ECO:0000313" key="3">
    <source>
        <dbReference type="EnsemblMetazoa" id="XP_038076708.1"/>
    </source>
</evidence>
<dbReference type="EnsemblMetazoa" id="XM_038220780.1">
    <property type="protein sequence ID" value="XP_038076708.1"/>
    <property type="gene ID" value="LOC119744708"/>
</dbReference>
<feature type="region of interest" description="Disordered" evidence="1">
    <location>
        <begin position="594"/>
        <end position="613"/>
    </location>
</feature>
<dbReference type="GO" id="GO:0005737">
    <property type="term" value="C:cytoplasm"/>
    <property type="evidence" value="ECO:0007669"/>
    <property type="project" value="TreeGrafter"/>
</dbReference>
<sequence length="2642" mass="296847">MKMAVSTPSFSVSLQKVTNSIKPEQIINFHYVSSERVFVVHRKNGDVVVINVGDDLENSTIIAQDVLQFRLLSGRRTRDSTYTLVSFLALQHGPVVSVYNVSLETGSQSVVSSRVAMCTTEQLGKILHKHSKSDLPDVSHIHLLAFESSSSSSPSLSTATILCGSILLELSLWEDKEPEAKECSALVWDPKVGSIVQCKMLHGLVFLLHQSGNITVHSLSRKMAVASIHFHKFLHHLYPNASMEVLKPLHPECLDVSPDLRHLILTQRQAKFNIYKISLNEYFAVYPYHVKVQRSGRSLSQGAGSRRDGDEDEIAFMHGGVKVQREGEGGNQSWLNVLASASRLLSRSGKTPPHQADFSQLSPDSVSGATANWFERVGLTELMSSKSGTVHREPGDSGNKQEKISGFGKPRHRHESVGSYRPKLVIKKREDEADLALSPSAAIRATKAFRDLEVAGMFVTRTSAVIWYRGNAKLEVNRGRYGGVCLVDLRTNDMDYFSFAEPVVVSFSPNSSHPHLLLSNGSIEALAYGVDQETLVNKLMIYSSASLAETVCHLNHWDHYSIPIHALEIGLKQRQLDTVAFFLKSRENVFRYCPSPSSPARMGSPRTPSPPTADQTQLWPALDLLMASIRAHAREHQSRQYALQLLNLTLAYVNRLVQNASETAALLRSRGEDELGIMEGLNLTEEVLEGALQRLQGYVRDMWVYLKGCPKWIGAKQEKEVPVNKDEVDSGPRDLFLLEGQIAEKQIKKWRKMQQEEVIKDAILKRCLPLAQAYLCSCHGGSGVKVQMSDLIEQGLHLMLNSLLNADLKTATKMLQHMGYDVNAQLKKMCLYTANHNLRNFLIDHLSQSGQFTPEEEGMITFIHQLEHLYTCQSFERAKALALESGKRTWAGIVPPKQSLNFWAQNFMETRLQRGELVNCEPPNCENFHYAHIVLEWVRTWDQELRERVLLDVLLNSKDTSFRPHINPKSTWRYLTAHADSKHLVDWITASLPRAGSRTTKPEHLSPVLAQPLFADGADDLEGRPGYVREKILDELASRGIFSSTELSKFDFLLTRLGRTLQLYADPSSLHGDGDMRERFNQWFIEMCLKEELPNVLYLYFDFYGLYLSENEVISMQPPLSDCSWLEMLLHFRWVGRQTTDPSLMFQASLSNSQLLLGNSQPTVSQLVASYPLVALATLIFAPGTFSEAMTPATTVEERLWKVDAEVLETALKAYPKLQTAVFPPIDVDGVSQQDITVYQLLQGNCPYDPARLFKWQTTNPMVNKRDRTEMPHFSQQYLTGRYAYSETFRFTYYLYQGRPSFAYLAFLASQLQGGGTPTKKKLLAAHLKAYCTAIKHFSNRTVAAACVAFVEMLGQDSLSIRIDLQAALTILEHTESRGGGGAKTRKDKEQLEQNLVKRLLACLQGSKSNAEEVLRLLEVAITSKLNLIKVDLSSWEASEEWSLAIHFCRRHKLPLSAVYPAQCASDNQWLHFTCFVQGHQYPKQQVLDLLPRFRSTTIREHLQDAFRNLHRGPAILRDDQPSSVSRPVTQSGQRSRDIKAHYYQRVGFLRRQNTDMSSEDDTTCGSEDAMSPDEGVPQIVVPEELDINRVPKDLFGVLFDCNTTPIPWKSLLAHAVALREPILAVIAACYKDCVTLDCLCTWLLTSLDDPTSVEKVTESMASVQWHSWTLDELATIVEVAMTTGLVTLLAKGFYIFDKDCAMNPFLNFCEAMLVKCDTSQAKTCLQDFHTAILKCRRKGIVGSGTHSPRPVPAFKIGDLRWYEDTASSVVYSMVAGCSSYWDTFCLLEVLAHANFSRIVSRQVPDYNKLYKMTQALTDTPIHANITCLLEGTEYMDECHRVLESLKEAKLLQKAKEFASVAGLPVDQVIVEQLLCKLARLQKSKVWFTEAGRMIFWKSCHNSFKANSVSGRAVSKFFKSQVKEQRDLQAREKASLLSLAHRWLVKETTTSPEHKAIVEGLQQEAWRWRLTAEVEKMDATPVPPSLLEGAFNADRTEWFDEMDFKRRLSEELLYIANVEVDAYVPPILKDEKEVRALNLILGQLLDKCCIRQAHRLAKQFNHPHQDLAIILTSIQLASAPMGPSELEPEMRRLVVAAAGSGLGAGGIGGGVGRGRTRKTSEAWRGMMSKGMLTRSASTVSVSSLASLDPTEDPEELDEILTTIEALCGNCSSQARQCCDRIINAYRIAQVLSSSYRSVVVQAPFDSLRSILRCRHPQRFALAKTFILANEMTDAQVAGFLCEAVITSLKTRQPQPRRREGGLSSRLSSASLSSYMGQELGDREEFSQVIQLCRNPAILGNRLLQEATSLVSSDIANTKSVYTMEVELIIRAHDCHTVCCNMEGISNVLRKCRECSNALAFAEEYGLLVRLLTGVGRYCEMSYILDVLRSNQQIELLLKRGGKDDNLKVALLDYLKRCDPPDTEAYNFVAVKFEMNREIAELLERDAHEQLKGMSKKTMDANIELQNSLQVILQDFTKAAQSYAKDNCLRHAEQCIKQARLVALQLHLLPTKTQVMNLDSKALGTFMMKHQRFHEALIVSDAYGSHTHWPDAIYHNVVIQGDFKYLEDYSKCIPLNDALFRDVANKYRQGGSRTYQPTSNMKKLLGYCDDVLTAYKIATELSFQDIALSLLESDAGAYLKDVA</sequence>
<dbReference type="RefSeq" id="XP_038076708.1">
    <property type="nucleotide sequence ID" value="XM_038220780.1"/>
</dbReference>
<dbReference type="PANTHER" id="PTHR13650">
    <property type="entry name" value="SPATACSIN"/>
    <property type="match status" value="1"/>
</dbReference>
<dbReference type="GO" id="GO:0007268">
    <property type="term" value="P:chemical synaptic transmission"/>
    <property type="evidence" value="ECO:0007669"/>
    <property type="project" value="TreeGrafter"/>
</dbReference>
<dbReference type="Proteomes" id="UP000887568">
    <property type="component" value="Unplaced"/>
</dbReference>
<dbReference type="GO" id="GO:0045202">
    <property type="term" value="C:synapse"/>
    <property type="evidence" value="ECO:0007669"/>
    <property type="project" value="TreeGrafter"/>
</dbReference>
<feature type="compositionally biased region" description="Basic and acidic residues" evidence="1">
    <location>
        <begin position="390"/>
        <end position="403"/>
    </location>
</feature>
<dbReference type="GeneID" id="119744708"/>
<dbReference type="GO" id="GO:0008088">
    <property type="term" value="P:axo-dendritic transport"/>
    <property type="evidence" value="ECO:0007669"/>
    <property type="project" value="TreeGrafter"/>
</dbReference>